<evidence type="ECO:0000256" key="7">
    <source>
        <dbReference type="ARBA" id="ARBA00022989"/>
    </source>
</evidence>
<dbReference type="Pfam" id="PF00990">
    <property type="entry name" value="GGDEF"/>
    <property type="match status" value="1"/>
</dbReference>
<evidence type="ECO:0000256" key="8">
    <source>
        <dbReference type="ARBA" id="ARBA00023136"/>
    </source>
</evidence>
<evidence type="ECO:0000256" key="4">
    <source>
        <dbReference type="ARBA" id="ARBA00012528"/>
    </source>
</evidence>
<evidence type="ECO:0000256" key="1">
    <source>
        <dbReference type="ARBA" id="ARBA00001946"/>
    </source>
</evidence>
<dbReference type="InterPro" id="IPR043128">
    <property type="entry name" value="Rev_trsase/Diguanyl_cyclase"/>
</dbReference>
<keyword evidence="6 11" id="KW-0812">Transmembrane</keyword>
<proteinExistence type="predicted"/>
<dbReference type="GO" id="GO:0052621">
    <property type="term" value="F:diguanylate cyclase activity"/>
    <property type="evidence" value="ECO:0007669"/>
    <property type="project" value="UniProtKB-EC"/>
</dbReference>
<comment type="cofactor">
    <cofactor evidence="1">
        <name>Mg(2+)</name>
        <dbReference type="ChEBI" id="CHEBI:18420"/>
    </cofactor>
</comment>
<dbReference type="NCBIfam" id="TIGR00254">
    <property type="entry name" value="GGDEF"/>
    <property type="match status" value="1"/>
</dbReference>
<evidence type="ECO:0000256" key="2">
    <source>
        <dbReference type="ARBA" id="ARBA00004533"/>
    </source>
</evidence>
<feature type="transmembrane region" description="Helical" evidence="11">
    <location>
        <begin position="29"/>
        <end position="51"/>
    </location>
</feature>
<dbReference type="EC" id="2.7.7.65" evidence="4"/>
<comment type="subcellular location">
    <subcellularLocation>
        <location evidence="2">Cell inner membrane</location>
    </subcellularLocation>
    <subcellularLocation>
        <location evidence="3">Cell membrane</location>
        <topology evidence="3">Multi-pass membrane protein</topology>
    </subcellularLocation>
</comment>
<organism evidence="13 14">
    <name type="scientific">Pseudomonas batumici</name>
    <dbReference type="NCBI Taxonomy" id="226910"/>
    <lineage>
        <taxon>Bacteria</taxon>
        <taxon>Pseudomonadati</taxon>
        <taxon>Pseudomonadota</taxon>
        <taxon>Gammaproteobacteria</taxon>
        <taxon>Pseudomonadales</taxon>
        <taxon>Pseudomonadaceae</taxon>
        <taxon>Pseudomonas</taxon>
    </lineage>
</organism>
<keyword evidence="14" id="KW-1185">Reference proteome</keyword>
<keyword evidence="8 11" id="KW-0472">Membrane</keyword>
<comment type="caution">
    <text evidence="13">The sequence shown here is derived from an EMBL/GenBank/DDBJ whole genome shotgun (WGS) entry which is preliminary data.</text>
</comment>
<evidence type="ECO:0000256" key="6">
    <source>
        <dbReference type="ARBA" id="ARBA00022692"/>
    </source>
</evidence>
<name>A0A0C2HXF7_9PSED</name>
<accession>A0A0C2HXF7</accession>
<dbReference type="InterPro" id="IPR033479">
    <property type="entry name" value="dCache_1"/>
</dbReference>
<dbReference type="EMBL" id="JXDG01000058">
    <property type="protein sequence ID" value="KIH81841.1"/>
    <property type="molecule type" value="Genomic_DNA"/>
</dbReference>
<protein>
    <recommendedName>
        <fullName evidence="4">diguanylate cyclase</fullName>
        <ecNumber evidence="4">2.7.7.65</ecNumber>
    </recommendedName>
</protein>
<dbReference type="Gene3D" id="3.30.70.270">
    <property type="match status" value="1"/>
</dbReference>
<evidence type="ECO:0000259" key="12">
    <source>
        <dbReference type="PROSITE" id="PS50887"/>
    </source>
</evidence>
<gene>
    <name evidence="13" type="ORF">UCMB321_4504</name>
</gene>
<dbReference type="Gene3D" id="3.30.450.20">
    <property type="entry name" value="PAS domain"/>
    <property type="match status" value="2"/>
</dbReference>
<evidence type="ECO:0000313" key="14">
    <source>
        <dbReference type="Proteomes" id="UP000031535"/>
    </source>
</evidence>
<dbReference type="PANTHER" id="PTHR45138:SF9">
    <property type="entry name" value="DIGUANYLATE CYCLASE DGCM-RELATED"/>
    <property type="match status" value="1"/>
</dbReference>
<evidence type="ECO:0000256" key="3">
    <source>
        <dbReference type="ARBA" id="ARBA00004651"/>
    </source>
</evidence>
<feature type="transmembrane region" description="Helical" evidence="11">
    <location>
        <begin position="306"/>
        <end position="327"/>
    </location>
</feature>
<evidence type="ECO:0000256" key="5">
    <source>
        <dbReference type="ARBA" id="ARBA00022475"/>
    </source>
</evidence>
<dbReference type="InterPro" id="IPR000160">
    <property type="entry name" value="GGDEF_dom"/>
</dbReference>
<keyword evidence="7 11" id="KW-1133">Transmembrane helix</keyword>
<dbReference type="SUPFAM" id="SSF55073">
    <property type="entry name" value="Nucleotide cyclase"/>
    <property type="match status" value="1"/>
</dbReference>
<dbReference type="AlphaFoldDB" id="A0A0C2HXF7"/>
<dbReference type="PATRIC" id="fig|226910.6.peg.4496"/>
<dbReference type="PANTHER" id="PTHR45138">
    <property type="entry name" value="REGULATORY COMPONENTS OF SENSORY TRANSDUCTION SYSTEM"/>
    <property type="match status" value="1"/>
</dbReference>
<dbReference type="InterPro" id="IPR029787">
    <property type="entry name" value="Nucleotide_cyclase"/>
</dbReference>
<reference evidence="13 14" key="1">
    <citation type="submission" date="2015-01" db="EMBL/GenBank/DDBJ databases">
        <title>Complete genome of Pseudomonas batumici UCM B-321 producer of the batumin antibiotic with strong antistaphilococcal and potential anticancer activity.</title>
        <authorList>
            <person name="Klochko V.V."/>
            <person name="Zelena L.B."/>
            <person name="Elena K.A."/>
            <person name="Reva O.N."/>
        </authorList>
    </citation>
    <scope>NUCLEOTIDE SEQUENCE [LARGE SCALE GENOMIC DNA]</scope>
    <source>
        <strain evidence="13 14">UCM B-321</strain>
    </source>
</reference>
<dbReference type="InterPro" id="IPR050469">
    <property type="entry name" value="Diguanylate_Cyclase"/>
</dbReference>
<sequence>MGRIHAPINPCDESAIINHHSAKPANPQLLLILGSTLTVVAILAIVTYLLVRERGSAAQAAARAASNIVQLIDADVLRNVELYDQAVKGLIEASQRPDLASVPPQVRHLALFDRSSTTSHRGDVLLLDRQGDVIADSLSIKPRMDNFSDREYFQAHLHDPSPRLMISRPFKARRAPHPWLIGFSRRVSSADGEFLGVAAAAMRLSYFDALFKTLNVGKGSSVNLISTAGILLAQQPPLAEELVGKNFGNRPNFIRILHEGEGSFTSVSSVDGAERLYTFSQVGELPLIVVVALSTDDVYRAWRHTASLVGLATGVLCLIVLWLTWLLSRELRLRLRAEEELAELAATDSLTGVANRRALDEALQREWARAQRSGKPLSLLMIDADHFKAFNDRHGHPVGDQALRQLAQVIGDSIRRPGDMAARYGGEEFAVVLPETDEHGALNLAQKIRAAMAAQAPFKGDAQAITVSIGASTTSPPSEGTVEQLLRKADQALYQAKHEGRDRAVHASLAPTRTRA</sequence>
<evidence type="ECO:0000256" key="11">
    <source>
        <dbReference type="SAM" id="Phobius"/>
    </source>
</evidence>
<evidence type="ECO:0000256" key="10">
    <source>
        <dbReference type="SAM" id="MobiDB-lite"/>
    </source>
</evidence>
<dbReference type="SMART" id="SM00267">
    <property type="entry name" value="GGDEF"/>
    <property type="match status" value="1"/>
</dbReference>
<dbReference type="CDD" id="cd12915">
    <property type="entry name" value="PDC2_DGC_like"/>
    <property type="match status" value="1"/>
</dbReference>
<comment type="catalytic activity">
    <reaction evidence="9">
        <text>2 GTP = 3',3'-c-di-GMP + 2 diphosphate</text>
        <dbReference type="Rhea" id="RHEA:24898"/>
        <dbReference type="ChEBI" id="CHEBI:33019"/>
        <dbReference type="ChEBI" id="CHEBI:37565"/>
        <dbReference type="ChEBI" id="CHEBI:58805"/>
        <dbReference type="EC" id="2.7.7.65"/>
    </reaction>
</comment>
<dbReference type="Pfam" id="PF02743">
    <property type="entry name" value="dCache_1"/>
    <property type="match status" value="1"/>
</dbReference>
<dbReference type="CDD" id="cd01949">
    <property type="entry name" value="GGDEF"/>
    <property type="match status" value="1"/>
</dbReference>
<dbReference type="Proteomes" id="UP000031535">
    <property type="component" value="Unassembled WGS sequence"/>
</dbReference>
<evidence type="ECO:0000313" key="13">
    <source>
        <dbReference type="EMBL" id="KIH81841.1"/>
    </source>
</evidence>
<dbReference type="STRING" id="226910.UCMB321_4504"/>
<dbReference type="GO" id="GO:0005886">
    <property type="term" value="C:plasma membrane"/>
    <property type="evidence" value="ECO:0007669"/>
    <property type="project" value="UniProtKB-SubCell"/>
</dbReference>
<keyword evidence="5" id="KW-1003">Cell membrane</keyword>
<dbReference type="PROSITE" id="PS50887">
    <property type="entry name" value="GGDEF"/>
    <property type="match status" value="1"/>
</dbReference>
<dbReference type="FunFam" id="3.30.70.270:FF:000001">
    <property type="entry name" value="Diguanylate cyclase domain protein"/>
    <property type="match status" value="1"/>
</dbReference>
<feature type="domain" description="GGDEF" evidence="12">
    <location>
        <begin position="375"/>
        <end position="509"/>
    </location>
</feature>
<dbReference type="CDD" id="cd12914">
    <property type="entry name" value="PDC1_DGC_like"/>
    <property type="match status" value="1"/>
</dbReference>
<feature type="region of interest" description="Disordered" evidence="10">
    <location>
        <begin position="497"/>
        <end position="516"/>
    </location>
</feature>
<evidence type="ECO:0000256" key="9">
    <source>
        <dbReference type="ARBA" id="ARBA00034247"/>
    </source>
</evidence>